<accession>A0A8J3JE13</accession>
<feature type="domain" description="Enoyl reductase (ER)" evidence="3">
    <location>
        <begin position="9"/>
        <end position="300"/>
    </location>
</feature>
<dbReference type="SUPFAM" id="SSF50129">
    <property type="entry name" value="GroES-like"/>
    <property type="match status" value="1"/>
</dbReference>
<dbReference type="InterPro" id="IPR011032">
    <property type="entry name" value="GroES-like_sf"/>
</dbReference>
<dbReference type="InterPro" id="IPR036291">
    <property type="entry name" value="NAD(P)-bd_dom_sf"/>
</dbReference>
<evidence type="ECO:0000256" key="1">
    <source>
        <dbReference type="ARBA" id="ARBA00022857"/>
    </source>
</evidence>
<dbReference type="GO" id="GO:0070402">
    <property type="term" value="F:NADPH binding"/>
    <property type="evidence" value="ECO:0007669"/>
    <property type="project" value="TreeGrafter"/>
</dbReference>
<comment type="caution">
    <text evidence="4">The sequence shown here is derived from an EMBL/GenBank/DDBJ whole genome shotgun (WGS) entry which is preliminary data.</text>
</comment>
<evidence type="ECO:0000256" key="2">
    <source>
        <dbReference type="ARBA" id="ARBA00023002"/>
    </source>
</evidence>
<dbReference type="InterPro" id="IPR020843">
    <property type="entry name" value="ER"/>
</dbReference>
<dbReference type="Pfam" id="PF08240">
    <property type="entry name" value="ADH_N"/>
    <property type="match status" value="1"/>
</dbReference>
<evidence type="ECO:0000259" key="3">
    <source>
        <dbReference type="SMART" id="SM00829"/>
    </source>
</evidence>
<name>A0A8J3JE13_9ACTN</name>
<dbReference type="EMBL" id="BONF01000003">
    <property type="protein sequence ID" value="GIF78938.1"/>
    <property type="molecule type" value="Genomic_DNA"/>
</dbReference>
<dbReference type="GO" id="GO:0035925">
    <property type="term" value="F:mRNA 3'-UTR AU-rich region binding"/>
    <property type="evidence" value="ECO:0007669"/>
    <property type="project" value="TreeGrafter"/>
</dbReference>
<proteinExistence type="predicted"/>
<dbReference type="GO" id="GO:0005829">
    <property type="term" value="C:cytosol"/>
    <property type="evidence" value="ECO:0007669"/>
    <property type="project" value="TreeGrafter"/>
</dbReference>
<dbReference type="InterPro" id="IPR013149">
    <property type="entry name" value="ADH-like_C"/>
</dbReference>
<evidence type="ECO:0000313" key="4">
    <source>
        <dbReference type="EMBL" id="GIF78938.1"/>
    </source>
</evidence>
<dbReference type="SUPFAM" id="SSF51735">
    <property type="entry name" value="NAD(P)-binding Rossmann-fold domains"/>
    <property type="match status" value="1"/>
</dbReference>
<dbReference type="GO" id="GO:0003960">
    <property type="term" value="F:quinone reductase (NADPH) activity"/>
    <property type="evidence" value="ECO:0007669"/>
    <property type="project" value="TreeGrafter"/>
</dbReference>
<dbReference type="CDD" id="cd08270">
    <property type="entry name" value="MDR4"/>
    <property type="match status" value="1"/>
</dbReference>
<dbReference type="Gene3D" id="3.90.180.10">
    <property type="entry name" value="Medium-chain alcohol dehydrogenases, catalytic domain"/>
    <property type="match status" value="1"/>
</dbReference>
<dbReference type="SMART" id="SM00829">
    <property type="entry name" value="PKS_ER"/>
    <property type="match status" value="1"/>
</dbReference>
<dbReference type="RefSeq" id="WP_203740785.1">
    <property type="nucleotide sequence ID" value="NZ_BONF01000003.1"/>
</dbReference>
<dbReference type="Pfam" id="PF00107">
    <property type="entry name" value="ADH_zinc_N"/>
    <property type="match status" value="1"/>
</dbReference>
<gene>
    <name evidence="4" type="ORF">Cba03nite_02870</name>
</gene>
<dbReference type="PANTHER" id="PTHR48106:SF13">
    <property type="entry name" value="QUINONE OXIDOREDUCTASE-RELATED"/>
    <property type="match status" value="1"/>
</dbReference>
<dbReference type="PANTHER" id="PTHR48106">
    <property type="entry name" value="QUINONE OXIDOREDUCTASE PIG3-RELATED"/>
    <property type="match status" value="1"/>
</dbReference>
<reference evidence="4 5" key="1">
    <citation type="submission" date="2021-01" db="EMBL/GenBank/DDBJ databases">
        <title>Whole genome shotgun sequence of Catellatospora bangladeshensis NBRC 107357.</title>
        <authorList>
            <person name="Komaki H."/>
            <person name="Tamura T."/>
        </authorList>
    </citation>
    <scope>NUCLEOTIDE SEQUENCE [LARGE SCALE GENOMIC DNA]</scope>
    <source>
        <strain evidence="4 5">NBRC 107357</strain>
    </source>
</reference>
<protein>
    <submittedName>
        <fullName evidence="4">Oxidoreductase</fullName>
    </submittedName>
</protein>
<dbReference type="AlphaFoldDB" id="A0A8J3JE13"/>
<dbReference type="Proteomes" id="UP000601223">
    <property type="component" value="Unassembled WGS sequence"/>
</dbReference>
<dbReference type="InterPro" id="IPR013154">
    <property type="entry name" value="ADH-like_N"/>
</dbReference>
<sequence length="303" mass="30767">MRALLVDHDAPAHLRIGEVPDPVAGPGQALVEVRAISFNFGDLSHVRDLPAGTVTGWDAAGVVAVAAADGSGPPAGARVVTFGGEPAWAALRAVDTAELAVLPEEVSFAQAAALPVAGLAALNGLRRIGPLLDRRIAVTGASGGVGRFAVQLGALGGAHVIAVAASPERAKGLRELGAAEVVASVGEITGQLDGALDNVGGPALPALWELLALDGTVVSIGSASDEPSVFPPYSTIGRRRRLEAYIGEVDRGNGVDLAYLAGLVAQGRLDPQLGWRGGWERAAEAAEAFFARRVNGKAVLDVS</sequence>
<evidence type="ECO:0000313" key="5">
    <source>
        <dbReference type="Proteomes" id="UP000601223"/>
    </source>
</evidence>
<keyword evidence="1" id="KW-0521">NADP</keyword>
<keyword evidence="5" id="KW-1185">Reference proteome</keyword>
<organism evidence="4 5">
    <name type="scientific">Catellatospora bangladeshensis</name>
    <dbReference type="NCBI Taxonomy" id="310355"/>
    <lineage>
        <taxon>Bacteria</taxon>
        <taxon>Bacillati</taxon>
        <taxon>Actinomycetota</taxon>
        <taxon>Actinomycetes</taxon>
        <taxon>Micromonosporales</taxon>
        <taxon>Micromonosporaceae</taxon>
        <taxon>Catellatospora</taxon>
    </lineage>
</organism>
<dbReference type="Gene3D" id="3.40.50.720">
    <property type="entry name" value="NAD(P)-binding Rossmann-like Domain"/>
    <property type="match status" value="1"/>
</dbReference>
<keyword evidence="2" id="KW-0560">Oxidoreductase</keyword>